<evidence type="ECO:0000313" key="2">
    <source>
        <dbReference type="Proteomes" id="UP001596528"/>
    </source>
</evidence>
<evidence type="ECO:0008006" key="3">
    <source>
        <dbReference type="Google" id="ProtNLM"/>
    </source>
</evidence>
<evidence type="ECO:0000313" key="1">
    <source>
        <dbReference type="EMBL" id="MFC7749699.1"/>
    </source>
</evidence>
<name>A0ABW2V0L0_9BACL</name>
<protein>
    <recommendedName>
        <fullName evidence="3">Transposase</fullName>
    </recommendedName>
</protein>
<dbReference type="RefSeq" id="WP_246068194.1">
    <property type="nucleotide sequence ID" value="NZ_JBHTGQ010000016.1"/>
</dbReference>
<dbReference type="EMBL" id="JBHTGQ010000016">
    <property type="protein sequence ID" value="MFC7749699.1"/>
    <property type="molecule type" value="Genomic_DNA"/>
</dbReference>
<comment type="caution">
    <text evidence="1">The sequence shown here is derived from an EMBL/GenBank/DDBJ whole genome shotgun (WGS) entry which is preliminary data.</text>
</comment>
<sequence>MASIDRMSLLELLRKSGSDGDVDFLKEALNVLVHSLMEAEVAAQIGAERSVLKAIGSSDGLVPVEGKIASDHCVSCRFR</sequence>
<keyword evidence="2" id="KW-1185">Reference proteome</keyword>
<proteinExistence type="predicted"/>
<gene>
    <name evidence="1" type="ORF">ACFQWB_07080</name>
</gene>
<organism evidence="1 2">
    <name type="scientific">Paenibacillus thermoaerophilus</name>
    <dbReference type="NCBI Taxonomy" id="1215385"/>
    <lineage>
        <taxon>Bacteria</taxon>
        <taxon>Bacillati</taxon>
        <taxon>Bacillota</taxon>
        <taxon>Bacilli</taxon>
        <taxon>Bacillales</taxon>
        <taxon>Paenibacillaceae</taxon>
        <taxon>Paenibacillus</taxon>
    </lineage>
</organism>
<accession>A0ABW2V0L0</accession>
<dbReference type="Proteomes" id="UP001596528">
    <property type="component" value="Unassembled WGS sequence"/>
</dbReference>
<reference evidence="2" key="1">
    <citation type="journal article" date="2019" name="Int. J. Syst. Evol. Microbiol.">
        <title>The Global Catalogue of Microorganisms (GCM) 10K type strain sequencing project: providing services to taxonomists for standard genome sequencing and annotation.</title>
        <authorList>
            <consortium name="The Broad Institute Genomics Platform"/>
            <consortium name="The Broad Institute Genome Sequencing Center for Infectious Disease"/>
            <person name="Wu L."/>
            <person name="Ma J."/>
        </authorList>
    </citation>
    <scope>NUCLEOTIDE SEQUENCE [LARGE SCALE GENOMIC DNA]</scope>
    <source>
        <strain evidence="2">JCM 18657</strain>
    </source>
</reference>